<feature type="compositionally biased region" description="Polar residues" evidence="5">
    <location>
        <begin position="414"/>
        <end position="444"/>
    </location>
</feature>
<dbReference type="PANTHER" id="PTHR13112:SF0">
    <property type="entry name" value="FI21285P1"/>
    <property type="match status" value="1"/>
</dbReference>
<dbReference type="GO" id="GO:0000184">
    <property type="term" value="P:nuclear-transcribed mRNA catabolic process, nonsense-mediated decay"/>
    <property type="evidence" value="ECO:0007669"/>
    <property type="project" value="UniProtKB-KW"/>
</dbReference>
<dbReference type="InterPro" id="IPR035979">
    <property type="entry name" value="RBD_domain_sf"/>
</dbReference>
<dbReference type="SUPFAM" id="SSF54928">
    <property type="entry name" value="RNA-binding domain, RBD"/>
    <property type="match status" value="1"/>
</dbReference>
<feature type="region of interest" description="Disordered" evidence="5">
    <location>
        <begin position="1"/>
        <end position="24"/>
    </location>
</feature>
<dbReference type="AlphaFoldDB" id="A0ABD1ZG52"/>
<feature type="compositionally biased region" description="Polar residues" evidence="5">
    <location>
        <begin position="535"/>
        <end position="549"/>
    </location>
</feature>
<feature type="compositionally biased region" description="Basic and acidic residues" evidence="5">
    <location>
        <begin position="377"/>
        <end position="386"/>
    </location>
</feature>
<evidence type="ECO:0000256" key="4">
    <source>
        <dbReference type="ARBA" id="ARBA00023242"/>
    </source>
</evidence>
<dbReference type="Gene3D" id="3.30.70.330">
    <property type="match status" value="1"/>
</dbReference>
<evidence type="ECO:0000313" key="8">
    <source>
        <dbReference type="Proteomes" id="UP001605036"/>
    </source>
</evidence>
<evidence type="ECO:0000313" key="7">
    <source>
        <dbReference type="EMBL" id="KAL2650414.1"/>
    </source>
</evidence>
<keyword evidence="8" id="KW-1185">Reference proteome</keyword>
<gene>
    <name evidence="7" type="ORF">R1flu_018542</name>
</gene>
<feature type="compositionally biased region" description="Basic and acidic residues" evidence="5">
    <location>
        <begin position="550"/>
        <end position="565"/>
    </location>
</feature>
<evidence type="ECO:0000256" key="3">
    <source>
        <dbReference type="ARBA" id="ARBA00023161"/>
    </source>
</evidence>
<feature type="compositionally biased region" description="Low complexity" evidence="5">
    <location>
        <begin position="454"/>
        <end position="464"/>
    </location>
</feature>
<feature type="compositionally biased region" description="Low complexity" evidence="5">
    <location>
        <begin position="673"/>
        <end position="688"/>
    </location>
</feature>
<dbReference type="InterPro" id="IPR012677">
    <property type="entry name" value="Nucleotide-bd_a/b_plait_sf"/>
</dbReference>
<comment type="caution">
    <text evidence="7">The sequence shown here is derived from an EMBL/GenBank/DDBJ whole genome shotgun (WGS) entry which is preliminary data.</text>
</comment>
<dbReference type="EMBL" id="JBHFFA010000001">
    <property type="protein sequence ID" value="KAL2650414.1"/>
    <property type="molecule type" value="Genomic_DNA"/>
</dbReference>
<feature type="compositionally biased region" description="Polar residues" evidence="5">
    <location>
        <begin position="233"/>
        <end position="248"/>
    </location>
</feature>
<organism evidence="7 8">
    <name type="scientific">Riccia fluitans</name>
    <dbReference type="NCBI Taxonomy" id="41844"/>
    <lineage>
        <taxon>Eukaryota</taxon>
        <taxon>Viridiplantae</taxon>
        <taxon>Streptophyta</taxon>
        <taxon>Embryophyta</taxon>
        <taxon>Marchantiophyta</taxon>
        <taxon>Marchantiopsida</taxon>
        <taxon>Marchantiidae</taxon>
        <taxon>Marchantiales</taxon>
        <taxon>Ricciaceae</taxon>
        <taxon>Riccia</taxon>
    </lineage>
</organism>
<reference evidence="7 8" key="1">
    <citation type="submission" date="2024-09" db="EMBL/GenBank/DDBJ databases">
        <title>Chromosome-scale assembly of Riccia fluitans.</title>
        <authorList>
            <person name="Paukszto L."/>
            <person name="Sawicki J."/>
            <person name="Karawczyk K."/>
            <person name="Piernik-Szablinska J."/>
            <person name="Szczecinska M."/>
            <person name="Mazdziarz M."/>
        </authorList>
    </citation>
    <scope>NUCLEOTIDE SEQUENCE [LARGE SCALE GENOMIC DNA]</scope>
    <source>
        <strain evidence="7">Rf_01</strain>
        <tissue evidence="7">Aerial parts of the thallus</tissue>
    </source>
</reference>
<feature type="compositionally biased region" description="Low complexity" evidence="5">
    <location>
        <begin position="650"/>
        <end position="665"/>
    </location>
</feature>
<feature type="compositionally biased region" description="Polar residues" evidence="5">
    <location>
        <begin position="470"/>
        <end position="481"/>
    </location>
</feature>
<feature type="compositionally biased region" description="Polar residues" evidence="5">
    <location>
        <begin position="630"/>
        <end position="646"/>
    </location>
</feature>
<feature type="compositionally biased region" description="Low complexity" evidence="5">
    <location>
        <begin position="576"/>
        <end position="592"/>
    </location>
</feature>
<dbReference type="GO" id="GO:0005634">
    <property type="term" value="C:nucleus"/>
    <property type="evidence" value="ECO:0007669"/>
    <property type="project" value="UniProtKB-SubCell"/>
</dbReference>
<evidence type="ECO:0000259" key="6">
    <source>
        <dbReference type="Pfam" id="PF03467"/>
    </source>
</evidence>
<dbReference type="InterPro" id="IPR039722">
    <property type="entry name" value="Upf3"/>
</dbReference>
<keyword evidence="4" id="KW-0539">Nucleus</keyword>
<evidence type="ECO:0000256" key="2">
    <source>
        <dbReference type="ARBA" id="ARBA00005991"/>
    </source>
</evidence>
<dbReference type="InterPro" id="IPR005120">
    <property type="entry name" value="UPF3_dom"/>
</dbReference>
<comment type="similarity">
    <text evidence="2">Belongs to the RENT3 family.</text>
</comment>
<dbReference type="CDD" id="cd12455">
    <property type="entry name" value="RRM_like_Smg4_UPF3"/>
    <property type="match status" value="1"/>
</dbReference>
<dbReference type="PANTHER" id="PTHR13112">
    <property type="entry name" value="UPF3 REGULATOR OF NONSENSE TRANSCRIPTS-LIKE PROTEIN"/>
    <property type="match status" value="1"/>
</dbReference>
<keyword evidence="3" id="KW-0866">Nonsense-mediated mRNA decay</keyword>
<name>A0ABD1ZG52_9MARC</name>
<evidence type="ECO:0000256" key="5">
    <source>
        <dbReference type="SAM" id="MobiDB-lite"/>
    </source>
</evidence>
<evidence type="ECO:0000256" key="1">
    <source>
        <dbReference type="ARBA" id="ARBA00004123"/>
    </source>
</evidence>
<feature type="domain" description="UPF3" evidence="6">
    <location>
        <begin position="27"/>
        <end position="193"/>
    </location>
</feature>
<accession>A0ABD1ZG52</accession>
<dbReference type="Pfam" id="PF03467">
    <property type="entry name" value="Smg4_UPF3"/>
    <property type="match status" value="1"/>
</dbReference>
<feature type="compositionally biased region" description="Basic and acidic residues" evidence="5">
    <location>
        <begin position="262"/>
        <end position="293"/>
    </location>
</feature>
<comment type="subcellular location">
    <subcellularLocation>
        <location evidence="1">Nucleus</location>
    </subcellularLocation>
</comment>
<protein>
    <recommendedName>
        <fullName evidence="6">UPF3 domain-containing protein</fullName>
    </recommendedName>
</protein>
<feature type="compositionally biased region" description="Low complexity" evidence="5">
    <location>
        <begin position="482"/>
        <end position="492"/>
    </location>
</feature>
<dbReference type="Proteomes" id="UP001605036">
    <property type="component" value="Unassembled WGS sequence"/>
</dbReference>
<sequence length="953" mass="103501">MPRIMAQEQSSGVRRRSLESTMKEPQARTKVVLRRLPPSLSQAVLLDAIQSKYGERYTWFNFHPGKISHKRPSFSQAYINFKKSEDVFDFYEDFDGHVFVNERGTQCKASVEYAPYQRVPKPRSKKDIREGTILKDPDYLEFLEALGKPTEFLPSAEVQLERREAEKAAALAAGGAKETVVVTPLMEFVRQRRAAKAVPQRSLSSKLGSRPGGVAIASLNLASHKRALERSRSGNLVSGTENSMSILTQKEAKDGPSQILSSRREDQQRKERELVSDRKKKDVLEGKEKKAVREPASPSIFLAKGNSILRVETGRERSVLVPPKDSVDGSGSASEMELGSAQGVIRGKVGMSEGPLGEATKDVSKREVLRRKQLPLLKEKHQKDNEGGPGSPSPSANTPVGPYSQRHRTAVSPRVSSPGTPSQQVSNASFATSSGDGNNSSGLTKSGHRRELGRSSSRGGQSPREAGIQQAASSQLLGPTESQTQSQQSSSQAERGGKRPPRPQSARASGKEQVVSSAFPSESDVAPSAIEDKVSSASPRESYAPNTLSEKQDSRRVRNKDRPDRPVWTPRRRSDSAQSSDPSPSWVPSDASTYDSVTTDMPTGGEIMSNFQKAEKGAHRQAGKVAPSGDSGSSEGKTSAPYQVSAQLEGGRSYAGFGSAYGSSSTKVRYVESSNSRSSRGGRASSGAVLSIQERPVSSQAELKVDASSAAGDQKTPHAGSPYEKENGDSALNPVEKERRKQESSLAWNELSGGGHSGSLALGSNEKQVWVAVQKSGTGTVLPVLSLSCRCKSTSVLDIESFYNTKSGRGKLWCSQNSESPTTKRGRAISDTVKRFMKPSGFQKLWFMRKMSSLGSQMVVALKDPNLLLRQEIKVATLDAVPVHCLGKQRTGDGFFCGHFIDRNAETQAQGQVFLLLWCSKRRKRWQALASRIKGLATPARQRVLTCSICNMK</sequence>
<feature type="region of interest" description="Disordered" evidence="5">
    <location>
        <begin position="230"/>
        <end position="294"/>
    </location>
</feature>
<feature type="region of interest" description="Disordered" evidence="5">
    <location>
        <begin position="312"/>
        <end position="751"/>
    </location>
</feature>
<proteinExistence type="inferred from homology"/>